<protein>
    <recommendedName>
        <fullName evidence="3">F-box domain-containing protein</fullName>
    </recommendedName>
</protein>
<comment type="caution">
    <text evidence="1">The sequence shown here is derived from an EMBL/GenBank/DDBJ whole genome shotgun (WGS) entry which is preliminary data.</text>
</comment>
<dbReference type="PANTHER" id="PTHR42085">
    <property type="entry name" value="F-BOX DOMAIN-CONTAINING PROTEIN"/>
    <property type="match status" value="1"/>
</dbReference>
<reference evidence="1 2" key="1">
    <citation type="submission" date="2019-06" db="EMBL/GenBank/DDBJ databases">
        <authorList>
            <person name="Palmer J.M."/>
        </authorList>
    </citation>
    <scope>NUCLEOTIDE SEQUENCE [LARGE SCALE GENOMIC DNA]</scope>
    <source>
        <strain evidence="1 2">TWF102</strain>
    </source>
</reference>
<sequence length="332" mass="39310">MSSSFPFLALPLELRNEIYKYLLYTPAQPAPYPLQLRNPPPYSPIFLNLSIFRVNKQIHAEATRTFYSTTTFVIRILPSDWQTSPASEVPKTRFQVIYEDPWAEVVYTYDEKYRGRYTSFRSDGPGQKVCKFVEDDEIESIPSPRYRGLIRHIRVDILDTRLDSMRYHETYKITDKARGRVRKVLMPFAYRLQRILSDAGKDAEVEINLISQIFVKEYPGGGDKNVLRFPSNYKQTSDILGPYKELIDMTWPYTIGPWRFKLNLPQEIEQEYFGLGREVIKWCNENNEVSEEEKAEFRVMKTTFPYVWVMKKGRFVVMNENSRPWVEDEMFF</sequence>
<dbReference type="PANTHER" id="PTHR42085:SF2">
    <property type="entry name" value="F-BOX DOMAIN-CONTAINING PROTEIN"/>
    <property type="match status" value="1"/>
</dbReference>
<evidence type="ECO:0008006" key="3">
    <source>
        <dbReference type="Google" id="ProtNLM"/>
    </source>
</evidence>
<dbReference type="EMBL" id="WIQW01000025">
    <property type="protein sequence ID" value="KAF3100779.1"/>
    <property type="molecule type" value="Genomic_DNA"/>
</dbReference>
<dbReference type="AlphaFoldDB" id="A0A7C8NRR1"/>
<evidence type="ECO:0000313" key="2">
    <source>
        <dbReference type="Proteomes" id="UP000475325"/>
    </source>
</evidence>
<dbReference type="InterPro" id="IPR038883">
    <property type="entry name" value="AN11006-like"/>
</dbReference>
<gene>
    <name evidence="1" type="ORF">TWF102_005161</name>
</gene>
<evidence type="ECO:0000313" key="1">
    <source>
        <dbReference type="EMBL" id="KAF3100779.1"/>
    </source>
</evidence>
<proteinExistence type="predicted"/>
<dbReference type="Proteomes" id="UP000475325">
    <property type="component" value="Unassembled WGS sequence"/>
</dbReference>
<accession>A0A7C8NRR1</accession>
<organism evidence="1 2">
    <name type="scientific">Orbilia oligospora</name>
    <name type="common">Nematode-trapping fungus</name>
    <name type="synonym">Arthrobotrys oligospora</name>
    <dbReference type="NCBI Taxonomy" id="2813651"/>
    <lineage>
        <taxon>Eukaryota</taxon>
        <taxon>Fungi</taxon>
        <taxon>Dikarya</taxon>
        <taxon>Ascomycota</taxon>
        <taxon>Pezizomycotina</taxon>
        <taxon>Orbiliomycetes</taxon>
        <taxon>Orbiliales</taxon>
        <taxon>Orbiliaceae</taxon>
        <taxon>Orbilia</taxon>
    </lineage>
</organism>
<name>A0A7C8NRR1_ORBOL</name>